<feature type="coiled-coil region" evidence="1">
    <location>
        <begin position="57"/>
        <end position="126"/>
    </location>
</feature>
<evidence type="ECO:0000256" key="1">
    <source>
        <dbReference type="SAM" id="Coils"/>
    </source>
</evidence>
<protein>
    <submittedName>
        <fullName evidence="3">Uncharacterized protein</fullName>
    </submittedName>
</protein>
<evidence type="ECO:0000313" key="4">
    <source>
        <dbReference type="Proteomes" id="UP000179362"/>
    </source>
</evidence>
<feature type="transmembrane region" description="Helical" evidence="2">
    <location>
        <begin position="28"/>
        <end position="46"/>
    </location>
</feature>
<reference evidence="3 4" key="1">
    <citation type="journal article" date="2016" name="Nat. Commun.">
        <title>Thousands of microbial genomes shed light on interconnected biogeochemical processes in an aquifer system.</title>
        <authorList>
            <person name="Anantharaman K."/>
            <person name="Brown C.T."/>
            <person name="Hug L.A."/>
            <person name="Sharon I."/>
            <person name="Castelle C.J."/>
            <person name="Probst A.J."/>
            <person name="Thomas B.C."/>
            <person name="Singh A."/>
            <person name="Wilkins M.J."/>
            <person name="Karaoz U."/>
            <person name="Brodie E.L."/>
            <person name="Williams K.H."/>
            <person name="Hubbard S.S."/>
            <person name="Banfield J.F."/>
        </authorList>
    </citation>
    <scope>NUCLEOTIDE SEQUENCE [LARGE SCALE GENOMIC DNA]</scope>
</reference>
<name>A0A1F6TXH1_9PROT</name>
<keyword evidence="1" id="KW-0175">Coiled coil</keyword>
<dbReference type="InterPro" id="IPR046703">
    <property type="entry name" value="DUF6776"/>
</dbReference>
<sequence>MIPWTGMFHRNKTAELVVKKRVSPRVKVLVAAGVAAALTLAAGWFYSYGSSMAGFDRTSTDRELQALRDETRRLQGENQDLQEGLARAQRALQMDQTAYQELDHALKNSAQEIVKLREELNFYRNIISPEDKRAGLRIQNLIIEPAGGVNQFRYKLVLIQALKHERSIYGSASFEISGTQAGQDTVLKFPTPAQRPVSVNFKYFQDIEGRFELPRNFKPRQIKVVVLTSGGGQSVEETFAWPRSG</sequence>
<dbReference type="EMBL" id="MFTA01000102">
    <property type="protein sequence ID" value="OGI49807.1"/>
    <property type="molecule type" value="Genomic_DNA"/>
</dbReference>
<organism evidence="3 4">
    <name type="scientific">Candidatus Muproteobacteria bacterium RIFCSPHIGHO2_02_FULL_65_16</name>
    <dbReference type="NCBI Taxonomy" id="1817766"/>
    <lineage>
        <taxon>Bacteria</taxon>
        <taxon>Pseudomonadati</taxon>
        <taxon>Pseudomonadota</taxon>
        <taxon>Candidatus Muproteobacteria</taxon>
    </lineage>
</organism>
<keyword evidence="2" id="KW-0472">Membrane</keyword>
<evidence type="ECO:0000313" key="3">
    <source>
        <dbReference type="EMBL" id="OGI49807.1"/>
    </source>
</evidence>
<accession>A0A1F6TXH1</accession>
<dbReference type="Proteomes" id="UP000179362">
    <property type="component" value="Unassembled WGS sequence"/>
</dbReference>
<gene>
    <name evidence="3" type="ORF">A3B81_05980</name>
</gene>
<dbReference type="AlphaFoldDB" id="A0A1F6TXH1"/>
<keyword evidence="2" id="KW-0812">Transmembrane</keyword>
<keyword evidence="2" id="KW-1133">Transmembrane helix</keyword>
<proteinExistence type="predicted"/>
<comment type="caution">
    <text evidence="3">The sequence shown here is derived from an EMBL/GenBank/DDBJ whole genome shotgun (WGS) entry which is preliminary data.</text>
</comment>
<dbReference type="Pfam" id="PF20567">
    <property type="entry name" value="DUF6776"/>
    <property type="match status" value="1"/>
</dbReference>
<evidence type="ECO:0000256" key="2">
    <source>
        <dbReference type="SAM" id="Phobius"/>
    </source>
</evidence>